<evidence type="ECO:0000256" key="2">
    <source>
        <dbReference type="ARBA" id="ARBA00023315"/>
    </source>
</evidence>
<protein>
    <submittedName>
        <fullName evidence="4">Putative acetyltransferase</fullName>
        <ecNumber evidence="4">2.3.1.-</ecNumber>
    </submittedName>
</protein>
<feature type="domain" description="N-acetyltransferase" evidence="3">
    <location>
        <begin position="6"/>
        <end position="149"/>
    </location>
</feature>
<dbReference type="AlphaFoldDB" id="A0A841LWT2"/>
<evidence type="ECO:0000313" key="4">
    <source>
        <dbReference type="EMBL" id="MBB6261786.1"/>
    </source>
</evidence>
<comment type="caution">
    <text evidence="4">The sequence shown here is derived from an EMBL/GenBank/DDBJ whole genome shotgun (WGS) entry which is preliminary data.</text>
</comment>
<dbReference type="InterPro" id="IPR016181">
    <property type="entry name" value="Acyl_CoA_acyltransferase"/>
</dbReference>
<dbReference type="PROSITE" id="PS51186">
    <property type="entry name" value="GNAT"/>
    <property type="match status" value="1"/>
</dbReference>
<sequence>MKERTSFIRPMVAGDVERSADIWLRASKIAHGFLGYELLEDQHQLMKDVYLLQAENWVIVSDDQVVGFVGFIDNFIGGLFVDPDFQGQGYGLKLLQHAHDLKKHLELQVYERNQKAVKLYQRYGFEIIQRDETDDDGLPFAQLTMVLNS</sequence>
<dbReference type="SUPFAM" id="SSF55729">
    <property type="entry name" value="Acyl-CoA N-acyltransferases (Nat)"/>
    <property type="match status" value="1"/>
</dbReference>
<dbReference type="InterPro" id="IPR000182">
    <property type="entry name" value="GNAT_dom"/>
</dbReference>
<keyword evidence="2 4" id="KW-0012">Acyltransferase</keyword>
<gene>
    <name evidence="4" type="ORF">FHS77_002352</name>
</gene>
<accession>A0A841LWT2</accession>
<dbReference type="GO" id="GO:0016747">
    <property type="term" value="F:acyltransferase activity, transferring groups other than amino-acyl groups"/>
    <property type="evidence" value="ECO:0007669"/>
    <property type="project" value="InterPro"/>
</dbReference>
<proteinExistence type="predicted"/>
<reference evidence="4 5" key="1">
    <citation type="submission" date="2020-08" db="EMBL/GenBank/DDBJ databases">
        <title>Genomic Encyclopedia of Type Strains, Phase IV (KMG-IV): sequencing the most valuable type-strain genomes for metagenomic binning, comparative biology and taxonomic classification.</title>
        <authorList>
            <person name="Goeker M."/>
        </authorList>
    </citation>
    <scope>NUCLEOTIDE SEQUENCE [LARGE SCALE GENOMIC DNA]</scope>
    <source>
        <strain evidence="4 5">DSM 22336</strain>
    </source>
</reference>
<evidence type="ECO:0000259" key="3">
    <source>
        <dbReference type="PROSITE" id="PS51186"/>
    </source>
</evidence>
<dbReference type="Pfam" id="PF13508">
    <property type="entry name" value="Acetyltransf_7"/>
    <property type="match status" value="1"/>
</dbReference>
<keyword evidence="1 4" id="KW-0808">Transferase</keyword>
<dbReference type="EMBL" id="JACIIU010000012">
    <property type="protein sequence ID" value="MBB6261786.1"/>
    <property type="molecule type" value="Genomic_DNA"/>
</dbReference>
<dbReference type="PANTHER" id="PTHR43800:SF1">
    <property type="entry name" value="PEPTIDYL-LYSINE N-ACETYLTRANSFERASE YJAB"/>
    <property type="match status" value="1"/>
</dbReference>
<dbReference type="Proteomes" id="UP000555393">
    <property type="component" value="Unassembled WGS sequence"/>
</dbReference>
<evidence type="ECO:0000256" key="1">
    <source>
        <dbReference type="ARBA" id="ARBA00022679"/>
    </source>
</evidence>
<dbReference type="Gene3D" id="3.40.630.30">
    <property type="match status" value="1"/>
</dbReference>
<dbReference type="PANTHER" id="PTHR43800">
    <property type="entry name" value="PEPTIDYL-LYSINE N-ACETYLTRANSFERASE YJAB"/>
    <property type="match status" value="1"/>
</dbReference>
<dbReference type="CDD" id="cd04301">
    <property type="entry name" value="NAT_SF"/>
    <property type="match status" value="1"/>
</dbReference>
<dbReference type="EC" id="2.3.1.-" evidence="4"/>
<dbReference type="RefSeq" id="WP_184223469.1">
    <property type="nucleotide sequence ID" value="NZ_JACIIU010000012.1"/>
</dbReference>
<keyword evidence="5" id="KW-1185">Reference proteome</keyword>
<evidence type="ECO:0000313" key="5">
    <source>
        <dbReference type="Proteomes" id="UP000555393"/>
    </source>
</evidence>
<organism evidence="4 5">
    <name type="scientific">Paenochrobactrum gallinarii</name>
    <dbReference type="NCBI Taxonomy" id="643673"/>
    <lineage>
        <taxon>Bacteria</taxon>
        <taxon>Pseudomonadati</taxon>
        <taxon>Pseudomonadota</taxon>
        <taxon>Alphaproteobacteria</taxon>
        <taxon>Hyphomicrobiales</taxon>
        <taxon>Brucellaceae</taxon>
        <taxon>Paenochrobactrum</taxon>
    </lineage>
</organism>
<name>A0A841LWT2_9HYPH</name>